<keyword evidence="1" id="KW-1133">Transmembrane helix</keyword>
<organism evidence="2 3">
    <name type="scientific">Treponema rectale</name>
    <dbReference type="NCBI Taxonomy" id="744512"/>
    <lineage>
        <taxon>Bacteria</taxon>
        <taxon>Pseudomonadati</taxon>
        <taxon>Spirochaetota</taxon>
        <taxon>Spirochaetia</taxon>
        <taxon>Spirochaetales</taxon>
        <taxon>Treponemataceae</taxon>
        <taxon>Treponema</taxon>
    </lineage>
</organism>
<dbReference type="Gene3D" id="2.60.40.10">
    <property type="entry name" value="Immunoglobulins"/>
    <property type="match status" value="4"/>
</dbReference>
<keyword evidence="3" id="KW-1185">Reference proteome</keyword>
<gene>
    <name evidence="2" type="ORF">HNP77_002347</name>
</gene>
<evidence type="ECO:0000313" key="3">
    <source>
        <dbReference type="Proteomes" id="UP000578697"/>
    </source>
</evidence>
<feature type="transmembrane region" description="Helical" evidence="1">
    <location>
        <begin position="12"/>
        <end position="35"/>
    </location>
</feature>
<evidence type="ECO:0000313" key="2">
    <source>
        <dbReference type="EMBL" id="MBB5219958.1"/>
    </source>
</evidence>
<proteinExistence type="predicted"/>
<protein>
    <recommendedName>
        <fullName evidence="4">FecR protein domain-containing protein</fullName>
    </recommendedName>
</protein>
<comment type="caution">
    <text evidence="2">The sequence shown here is derived from an EMBL/GenBank/DDBJ whole genome shotgun (WGS) entry which is preliminary data.</text>
</comment>
<accession>A0A840SIH3</accession>
<keyword evidence="1" id="KW-0812">Transmembrane</keyword>
<evidence type="ECO:0000256" key="1">
    <source>
        <dbReference type="SAM" id="Phobius"/>
    </source>
</evidence>
<reference evidence="2 3" key="1">
    <citation type="submission" date="2020-08" db="EMBL/GenBank/DDBJ databases">
        <title>Genomic Encyclopedia of Type Strains, Phase IV (KMG-IV): sequencing the most valuable type-strain genomes for metagenomic binning, comparative biology and taxonomic classification.</title>
        <authorList>
            <person name="Goeker M."/>
        </authorList>
    </citation>
    <scope>NUCLEOTIDE SEQUENCE [LARGE SCALE GENOMIC DNA]</scope>
    <source>
        <strain evidence="2 3">DSM 103679</strain>
    </source>
</reference>
<keyword evidence="1" id="KW-0472">Membrane</keyword>
<evidence type="ECO:0008006" key="4">
    <source>
        <dbReference type="Google" id="ProtNLM"/>
    </source>
</evidence>
<dbReference type="AlphaFoldDB" id="A0A840SIH3"/>
<dbReference type="RefSeq" id="WP_184653547.1">
    <property type="nucleotide sequence ID" value="NZ_JACHFR010000004.1"/>
</dbReference>
<name>A0A840SIH3_9SPIR</name>
<dbReference type="EMBL" id="JACHFR010000004">
    <property type="protein sequence ID" value="MBB5219958.1"/>
    <property type="molecule type" value="Genomic_DNA"/>
</dbReference>
<dbReference type="InterPro" id="IPR013783">
    <property type="entry name" value="Ig-like_fold"/>
</dbReference>
<sequence>MKKRTRFRLKNDLAVPFRIAIFICLICAAVSYWLFHQSFFRALSKMGEEPIATITFKYKTAERKFLERVVWDRLRQNSPVYNGDTIHTADLSEATVWFVDGTTLDLAENTMAQIFLHGDGLLATDLEKGSLTVDSAEESKGVILTSQKVQVSVQAGSSLSATKSEENSVTLSLKKGTAEFENGESVAAGESVVVADGIRSKPALTVLSPLPNEKFLYYDEEPLAVDFSWAMNLQDIGLRLQISQDKNFKHLVQNIDASGLDKLSVKLSRGVYYWRISETEKKGQKETGLFTGKFQIIQSLKPELIVPVNDFTYTYRRQTPSVRFIWRESEAATAYNFVVSKNPDMSSPVIEKRSSSPSIIISTLGKGTWYYQVTPYYVVNRTGLANPSQVGSFKIEQRGELLTPLLVAPVNGAFINKTRKSETLSWRMDEEFVTYNVVVSANKNLTSPVISRETIENYISLSQDELKKLKDGEYFWAVTQTDSEGNVSPRSEVYSFYAATGEIEQRTVFPPDNYKIWQPLLGDIRFTWKSNLNLTQYFQISSDKDFTDIKFEAESTGSSYYGTHLDYGEYYWRITTKDENFKMATPAKKLSVVDELYAPAVEFPSTAKKAVVRPEEPCQFSWKDSEGADYYRIRLYRSGSSEVIYDENFITDTTAEVDVKDFEEGRYRWEIQAFTSETELTSRRSSQLAGTDFTLRKIRPIVLASPKNGAVIGGWEAIENPPVLQWNSREPYVSAQVVLTKKSGLEAEEKVYIKNNFSQQLPSLSSGIYEWTVMASSLDEFDISAMNKYSFTVEEIPPFPVPEKARTEKTSYFNGSYLRKTPYIVFAWDKVPRAQGYVIEIMDKKNKTVFREIIDDAEAKSYKYENLVNLSKGDFTWKVRGVVLTDDKKEILIDGIPAVNKFTIDYAINSAGGKRKKKGELYAQ</sequence>
<dbReference type="Proteomes" id="UP000578697">
    <property type="component" value="Unassembled WGS sequence"/>
</dbReference>